<accession>A0A7E4VI42</accession>
<evidence type="ECO:0000313" key="3">
    <source>
        <dbReference type="WBParaSite" id="Pan_g21400.t1"/>
    </source>
</evidence>
<reference evidence="2" key="1">
    <citation type="journal article" date="2013" name="Genetics">
        <title>The draft genome and transcriptome of Panagrellus redivivus are shaped by the harsh demands of a free-living lifestyle.</title>
        <authorList>
            <person name="Srinivasan J."/>
            <person name="Dillman A.R."/>
            <person name="Macchietto M.G."/>
            <person name="Heikkinen L."/>
            <person name="Lakso M."/>
            <person name="Fracchia K.M."/>
            <person name="Antoshechkin I."/>
            <person name="Mortazavi A."/>
            <person name="Wong G."/>
            <person name="Sternberg P.W."/>
        </authorList>
    </citation>
    <scope>NUCLEOTIDE SEQUENCE [LARGE SCALE GENOMIC DNA]</scope>
    <source>
        <strain evidence="2">MT8872</strain>
    </source>
</reference>
<reference evidence="3" key="2">
    <citation type="submission" date="2020-10" db="UniProtKB">
        <authorList>
            <consortium name="WormBaseParasite"/>
        </authorList>
    </citation>
    <scope>IDENTIFICATION</scope>
</reference>
<feature type="compositionally biased region" description="Basic and acidic residues" evidence="1">
    <location>
        <begin position="66"/>
        <end position="84"/>
    </location>
</feature>
<feature type="region of interest" description="Disordered" evidence="1">
    <location>
        <begin position="37"/>
        <end position="84"/>
    </location>
</feature>
<evidence type="ECO:0000256" key="1">
    <source>
        <dbReference type="SAM" id="MobiDB-lite"/>
    </source>
</evidence>
<keyword evidence="2" id="KW-1185">Reference proteome</keyword>
<organism evidence="2 3">
    <name type="scientific">Panagrellus redivivus</name>
    <name type="common">Microworm</name>
    <dbReference type="NCBI Taxonomy" id="6233"/>
    <lineage>
        <taxon>Eukaryota</taxon>
        <taxon>Metazoa</taxon>
        <taxon>Ecdysozoa</taxon>
        <taxon>Nematoda</taxon>
        <taxon>Chromadorea</taxon>
        <taxon>Rhabditida</taxon>
        <taxon>Tylenchina</taxon>
        <taxon>Panagrolaimomorpha</taxon>
        <taxon>Panagrolaimoidea</taxon>
        <taxon>Panagrolaimidae</taxon>
        <taxon>Panagrellus</taxon>
    </lineage>
</organism>
<sequence>MPQVRPRYIVMVFVPNQIGPINTLASYPSVSPPLKVRQKKMSSSSAHLRPNYAEKSRLKKGGVNKRKGETPAHRVRKEVRPRSA</sequence>
<name>A0A7E4VI42_PANRE</name>
<dbReference type="AlphaFoldDB" id="A0A7E4VI42"/>
<dbReference type="WBParaSite" id="Pan_g21400.t1">
    <property type="protein sequence ID" value="Pan_g21400.t1"/>
    <property type="gene ID" value="Pan_g21400"/>
</dbReference>
<proteinExistence type="predicted"/>
<evidence type="ECO:0000313" key="2">
    <source>
        <dbReference type="Proteomes" id="UP000492821"/>
    </source>
</evidence>
<dbReference type="Proteomes" id="UP000492821">
    <property type="component" value="Unassembled WGS sequence"/>
</dbReference>
<protein>
    <submittedName>
        <fullName evidence="3">Secreted protein</fullName>
    </submittedName>
</protein>